<dbReference type="Proteomes" id="UP001412239">
    <property type="component" value="Unassembled WGS sequence"/>
</dbReference>
<accession>A0A292PWT5</accession>
<dbReference type="AlphaFoldDB" id="A0A292PWT5"/>
<reference evidence="1" key="1">
    <citation type="submission" date="2015-10" db="EMBL/GenBank/DDBJ databases">
        <authorList>
            <person name="Regsiter A."/>
            <person name="william w."/>
        </authorList>
    </citation>
    <scope>NUCLEOTIDE SEQUENCE</scope>
    <source>
        <strain evidence="1">Montdore</strain>
    </source>
</reference>
<evidence type="ECO:0000313" key="1">
    <source>
        <dbReference type="EMBL" id="CUS11165.1"/>
    </source>
</evidence>
<dbReference type="EMBL" id="LN891029">
    <property type="protein sequence ID" value="CUS11165.1"/>
    <property type="molecule type" value="Genomic_DNA"/>
</dbReference>
<proteinExistence type="predicted"/>
<sequence>MSFCISLCPELSRFLTKAPLGAAMQAPESLLASELLYAPPQFGQPLPVHLNPRFPVVPTLILTNLAHRDKKYELPAANIPALQYSKPLIQSTVSCFGPRGIERMAFYFLTKIEKTLYHIFRLKRRGLYSTLEGLARKIASDFVWAAIEGCTATFNSDHLLDLAETLLGGLLAKLELDWEFACRFAGRGGERLRAAWVERLKRAEDCDLES</sequence>
<name>A0A292PWT5_9PEZI</name>
<gene>
    <name evidence="1" type="ORF">GSTUAT00004764001</name>
</gene>
<keyword evidence="2" id="KW-1185">Reference proteome</keyword>
<organism evidence="1 2">
    <name type="scientific">Tuber aestivum</name>
    <name type="common">summer truffle</name>
    <dbReference type="NCBI Taxonomy" id="59557"/>
    <lineage>
        <taxon>Eukaryota</taxon>
        <taxon>Fungi</taxon>
        <taxon>Dikarya</taxon>
        <taxon>Ascomycota</taxon>
        <taxon>Pezizomycotina</taxon>
        <taxon>Pezizomycetes</taxon>
        <taxon>Pezizales</taxon>
        <taxon>Tuberaceae</taxon>
        <taxon>Tuber</taxon>
    </lineage>
</organism>
<protein>
    <submittedName>
        <fullName evidence="1">Uncharacterized protein</fullName>
    </submittedName>
</protein>
<evidence type="ECO:0000313" key="2">
    <source>
        <dbReference type="Proteomes" id="UP001412239"/>
    </source>
</evidence>